<comment type="caution">
    <text evidence="2">The sequence shown here is derived from an EMBL/GenBank/DDBJ whole genome shotgun (WGS) entry which is preliminary data.</text>
</comment>
<keyword evidence="1" id="KW-1133">Transmembrane helix</keyword>
<evidence type="ECO:0000313" key="2">
    <source>
        <dbReference type="EMBL" id="MBR0600594.1"/>
    </source>
</evidence>
<name>A0A8J8B3R0_9FIRM</name>
<gene>
    <name evidence="2" type="ORF">KCX82_22240</name>
</gene>
<dbReference type="Proteomes" id="UP000675664">
    <property type="component" value="Unassembled WGS sequence"/>
</dbReference>
<reference evidence="2" key="1">
    <citation type="submission" date="2021-04" db="EMBL/GenBank/DDBJ databases">
        <title>Sinoanaerobacter chloroacetimidivorans sp. nov., an obligate anaerobic bacterium isolated from anaerobic sludge.</title>
        <authorList>
            <person name="Bao Y."/>
        </authorList>
    </citation>
    <scope>NUCLEOTIDE SEQUENCE</scope>
    <source>
        <strain evidence="2">BAD-6</strain>
    </source>
</reference>
<dbReference type="AlphaFoldDB" id="A0A8J8B3R0"/>
<protein>
    <submittedName>
        <fullName evidence="2">Uncharacterized protein</fullName>
    </submittedName>
</protein>
<feature type="transmembrane region" description="Helical" evidence="1">
    <location>
        <begin position="9"/>
        <end position="28"/>
    </location>
</feature>
<proteinExistence type="predicted"/>
<reference evidence="2" key="2">
    <citation type="submission" date="2021-04" db="EMBL/GenBank/DDBJ databases">
        <authorList>
            <person name="Liu J."/>
        </authorList>
    </citation>
    <scope>NUCLEOTIDE SEQUENCE</scope>
    <source>
        <strain evidence="2">BAD-6</strain>
    </source>
</reference>
<feature type="transmembrane region" description="Helical" evidence="1">
    <location>
        <begin position="40"/>
        <end position="60"/>
    </location>
</feature>
<dbReference type="RefSeq" id="WP_227020676.1">
    <property type="nucleotide sequence ID" value="NZ_JAGSND010000036.1"/>
</dbReference>
<evidence type="ECO:0000313" key="3">
    <source>
        <dbReference type="Proteomes" id="UP000675664"/>
    </source>
</evidence>
<evidence type="ECO:0000256" key="1">
    <source>
        <dbReference type="SAM" id="Phobius"/>
    </source>
</evidence>
<organism evidence="2 3">
    <name type="scientific">Sinanaerobacter chloroacetimidivorans</name>
    <dbReference type="NCBI Taxonomy" id="2818044"/>
    <lineage>
        <taxon>Bacteria</taxon>
        <taxon>Bacillati</taxon>
        <taxon>Bacillota</taxon>
        <taxon>Clostridia</taxon>
        <taxon>Peptostreptococcales</taxon>
        <taxon>Anaerovoracaceae</taxon>
        <taxon>Sinanaerobacter</taxon>
    </lineage>
</organism>
<keyword evidence="1" id="KW-0812">Transmembrane</keyword>
<sequence length="154" mass="18191">MKDYSYRTGYYLVSILGPNIMMIGVLLWGIYDRLSGNNSLIHQFIITVIPLLLLSSFVAMNQPRRITDDGDNITFYGFFQKHAYKWSEIEFLRIRRFIMTDRVLVRIGKERVLGGRYWLDTDSLQGSRELLEKMIPYDPLYELNNKAKAKRKKK</sequence>
<keyword evidence="3" id="KW-1185">Reference proteome</keyword>
<accession>A0A8J8B3R0</accession>
<keyword evidence="1" id="KW-0472">Membrane</keyword>
<dbReference type="EMBL" id="JAGSND010000036">
    <property type="protein sequence ID" value="MBR0600594.1"/>
    <property type="molecule type" value="Genomic_DNA"/>
</dbReference>